<reference evidence="1" key="1">
    <citation type="journal article" date="2021" name="Microb. Physiol.">
        <title>Proteogenomic Insights into the Physiology of Marine, Sulfate-Reducing, Filamentous Desulfonema limicola and Desulfonema magnum.</title>
        <authorList>
            <person name="Schnaars V."/>
            <person name="Wohlbrand L."/>
            <person name="Scheve S."/>
            <person name="Hinrichs C."/>
            <person name="Reinhardt R."/>
            <person name="Rabus R."/>
        </authorList>
    </citation>
    <scope>NUCLEOTIDE SEQUENCE</scope>
    <source>
        <strain evidence="1">5ac10</strain>
    </source>
</reference>
<accession>A0A975B4R1</accession>
<dbReference type="KEGG" id="dli:dnl_09870"/>
<name>A0A975B4R1_9BACT</name>
<keyword evidence="2" id="KW-1185">Reference proteome</keyword>
<dbReference type="Proteomes" id="UP000663720">
    <property type="component" value="Chromosome"/>
</dbReference>
<organism evidence="1 2">
    <name type="scientific">Desulfonema limicola</name>
    <dbReference type="NCBI Taxonomy" id="45656"/>
    <lineage>
        <taxon>Bacteria</taxon>
        <taxon>Pseudomonadati</taxon>
        <taxon>Thermodesulfobacteriota</taxon>
        <taxon>Desulfobacteria</taxon>
        <taxon>Desulfobacterales</taxon>
        <taxon>Desulfococcaceae</taxon>
        <taxon>Desulfonema</taxon>
    </lineage>
</organism>
<dbReference type="RefSeq" id="WP_207690578.1">
    <property type="nucleotide sequence ID" value="NZ_CP061799.1"/>
</dbReference>
<proteinExistence type="predicted"/>
<dbReference type="EMBL" id="CP061799">
    <property type="protein sequence ID" value="QTA78754.1"/>
    <property type="molecule type" value="Genomic_DNA"/>
</dbReference>
<dbReference type="AlphaFoldDB" id="A0A975B4R1"/>
<evidence type="ECO:0000313" key="1">
    <source>
        <dbReference type="EMBL" id="QTA78754.1"/>
    </source>
</evidence>
<gene>
    <name evidence="1" type="ORF">dnl_09870</name>
</gene>
<sequence>MNDKQKLYPHLIYRINQILTEIQMSLSMNTFIDVFSPYKRVFYYLLVDKQRWEIKYEELLDIKKIILENNDMWEIFESEFQEDNIFVLSILEESFETIKSSDKIDDFHFALSLIHQFYPQHINSCISGVIIRNLMRRFSERKNNFKIDYAYADLLFENEESYILYPWAKMEFFCNDDNEIKVSCQEVNKNNWYPPSGFEDVNEEMIEHIPKIESEEYYLSREMYEYRSGIRYTPATNISNHFHQNYILPFFTGYKNFDLTKFYNHATENFIAFRYTLILVIYDAIIHDELFGNIIGVLHIVCPNKTMRRQFVGTEKNKITKLFPVILKTIKESASYEILQQPISESEDFLEHFIKYLPFLQDWEGIMVWKKNFEYPVYCYQRNDSQAWYKCNRTDCKNCIKPHLRNQIRQFNEKDVHLQNIEFSDPNRTSSIRIASAANLLNKKFIPNLYDEDQNRYNDCILVFEYPVYTIIPEDEEENNRLWLHYKREQIDLLRQLALQRKIVVETIRHGTNAAVAAIMSRNMAHNIGSHVLSYLVDEYDISLDSETELSRELFSRLGESIVNPLVDLVVNKCLPKENQKERDLLKASSKKPAHNRMQMGSEGLLSFIQNNRYLFKYLKDRMDFIATVLTYIPFSSTLDFARDFVGWDITDGDKTLISKSRDSINFDADQDGIFQKGSAYLFEDLNLMLHFINFSEKINGQNISRDKLRIYLKTKKTHIPVSVPGGVIGKQAFYTIIENIIRNAAKHGIHLLRDEQRLTFSIELPDEDNELHEAEYDKNDLLRVTITDNIGNVENQLSSIPLHEKLQKKLEENIVNNSGKLERKNLGLKEMKVSAAFLRGIEPTAIYGNEIIGWSDNIAKKLIHADCNEKGKLRFSFFLLKPKHIIIFTDNENHWEINPEFKEYGIDILQRDSREMLNFIQHHKDRKLRHRFIIHHGDRKCTEVPDEDFLPRRVIEIDHPQSIFHHSGSPGSFFKAVYEKWIKDFYEIDSLPVIYLPEELSKKDEWNINRTEKSVRSLKYRWTDPPQTKKILYCSHLPEELPNLKNEAEDIGFSAFTEAGNAHNFIFIDSITGGDSSKSRLYNPVDSELLRLELIESALTRVLIIDERLFEISLRRSNAEIMDLKGIHIWNLNISLEQGLGFISQTSHDSTPAGKIELDSGHTIYYPIEKPYHFISIHQGIIDKIIENCNLSKKPQYIKKVLDSLHSLARFHVIHSGRGSTEYIPKGWRFMTYSELENLCNDDKCAMVQGLYSVIGR</sequence>
<evidence type="ECO:0000313" key="2">
    <source>
        <dbReference type="Proteomes" id="UP000663720"/>
    </source>
</evidence>
<protein>
    <submittedName>
        <fullName evidence="1">Uncharacterized protein</fullName>
    </submittedName>
</protein>